<dbReference type="AlphaFoldDB" id="A0A839HPZ0"/>
<keyword evidence="5" id="KW-0812">Transmembrane</keyword>
<dbReference type="GO" id="GO:0015288">
    <property type="term" value="F:porin activity"/>
    <property type="evidence" value="ECO:0007669"/>
    <property type="project" value="UniProtKB-KW"/>
</dbReference>
<evidence type="ECO:0000313" key="13">
    <source>
        <dbReference type="EMBL" id="MBB1161369.1"/>
    </source>
</evidence>
<keyword evidence="10" id="KW-0998">Cell outer membrane</keyword>
<dbReference type="PANTHER" id="PTHR34501:SF9">
    <property type="entry name" value="MAJOR OUTER MEMBRANE PROTEIN P.IA"/>
    <property type="match status" value="1"/>
</dbReference>
<evidence type="ECO:0000256" key="2">
    <source>
        <dbReference type="ARBA" id="ARBA00011233"/>
    </source>
</evidence>
<feature type="signal peptide" evidence="11">
    <location>
        <begin position="1"/>
        <end position="20"/>
    </location>
</feature>
<evidence type="ECO:0000256" key="10">
    <source>
        <dbReference type="ARBA" id="ARBA00023237"/>
    </source>
</evidence>
<dbReference type="Pfam" id="PF13609">
    <property type="entry name" value="Porin_4"/>
    <property type="match status" value="1"/>
</dbReference>
<keyword evidence="6 11" id="KW-0732">Signal</keyword>
<dbReference type="InterPro" id="IPR050298">
    <property type="entry name" value="Gram-neg_bact_OMP"/>
</dbReference>
<protein>
    <submittedName>
        <fullName evidence="13">Porin</fullName>
    </submittedName>
</protein>
<evidence type="ECO:0000256" key="6">
    <source>
        <dbReference type="ARBA" id="ARBA00022729"/>
    </source>
</evidence>
<dbReference type="EMBL" id="JACIVI010000001">
    <property type="protein sequence ID" value="MBB1161369.1"/>
    <property type="molecule type" value="Genomic_DNA"/>
</dbReference>
<comment type="caution">
    <text evidence="13">The sequence shown here is derived from an EMBL/GenBank/DDBJ whole genome shotgun (WGS) entry which is preliminary data.</text>
</comment>
<reference evidence="13 14" key="1">
    <citation type="submission" date="2020-08" db="EMBL/GenBank/DDBJ databases">
        <title>Aquariorum lacteus gen. nov., sp. nov., a new member of the family Comamonadaceae, isolated from freshwater aquarium.</title>
        <authorList>
            <person name="Chun S.-J."/>
        </authorList>
    </citation>
    <scope>NUCLEOTIDE SEQUENCE [LARGE SCALE GENOMIC DNA]</scope>
    <source>
        <strain evidence="13 14">SJAQ100</strain>
    </source>
</reference>
<evidence type="ECO:0000313" key="14">
    <source>
        <dbReference type="Proteomes" id="UP000586093"/>
    </source>
</evidence>
<dbReference type="GO" id="GO:0009279">
    <property type="term" value="C:cell outer membrane"/>
    <property type="evidence" value="ECO:0007669"/>
    <property type="project" value="UniProtKB-SubCell"/>
</dbReference>
<dbReference type="InterPro" id="IPR033900">
    <property type="entry name" value="Gram_neg_porin_domain"/>
</dbReference>
<evidence type="ECO:0000256" key="4">
    <source>
        <dbReference type="ARBA" id="ARBA00022452"/>
    </source>
</evidence>
<name>A0A839HPZ0_9BURK</name>
<comment type="subunit">
    <text evidence="2">Homotrimer.</text>
</comment>
<evidence type="ECO:0000256" key="8">
    <source>
        <dbReference type="ARBA" id="ARBA00023114"/>
    </source>
</evidence>
<proteinExistence type="predicted"/>
<dbReference type="InterPro" id="IPR023614">
    <property type="entry name" value="Porin_dom_sf"/>
</dbReference>
<keyword evidence="7" id="KW-0406">Ion transport</keyword>
<dbReference type="GO" id="GO:0046930">
    <property type="term" value="C:pore complex"/>
    <property type="evidence" value="ECO:0007669"/>
    <property type="project" value="UniProtKB-KW"/>
</dbReference>
<dbReference type="PANTHER" id="PTHR34501">
    <property type="entry name" value="PROTEIN YDDL-RELATED"/>
    <property type="match status" value="1"/>
</dbReference>
<dbReference type="RefSeq" id="WP_182662098.1">
    <property type="nucleotide sequence ID" value="NZ_JACIVI010000001.1"/>
</dbReference>
<organism evidence="13 14">
    <name type="scientific">Aquariibacter albus</name>
    <dbReference type="NCBI Taxonomy" id="2759899"/>
    <lineage>
        <taxon>Bacteria</taxon>
        <taxon>Pseudomonadati</taxon>
        <taxon>Pseudomonadota</taxon>
        <taxon>Betaproteobacteria</taxon>
        <taxon>Burkholderiales</taxon>
        <taxon>Sphaerotilaceae</taxon>
        <taxon>Aquariibacter</taxon>
    </lineage>
</organism>
<feature type="domain" description="Porin" evidence="12">
    <location>
        <begin position="7"/>
        <end position="342"/>
    </location>
</feature>
<gene>
    <name evidence="13" type="ORF">H4F90_05165</name>
</gene>
<keyword evidence="3" id="KW-0813">Transport</keyword>
<dbReference type="GO" id="GO:0006811">
    <property type="term" value="P:monoatomic ion transport"/>
    <property type="evidence" value="ECO:0007669"/>
    <property type="project" value="UniProtKB-KW"/>
</dbReference>
<evidence type="ECO:0000256" key="1">
    <source>
        <dbReference type="ARBA" id="ARBA00004571"/>
    </source>
</evidence>
<accession>A0A839HPZ0</accession>
<keyword evidence="14" id="KW-1185">Reference proteome</keyword>
<keyword evidence="4" id="KW-1134">Transmembrane beta strand</keyword>
<evidence type="ECO:0000256" key="5">
    <source>
        <dbReference type="ARBA" id="ARBA00022692"/>
    </source>
</evidence>
<evidence type="ECO:0000256" key="3">
    <source>
        <dbReference type="ARBA" id="ARBA00022448"/>
    </source>
</evidence>
<evidence type="ECO:0000256" key="7">
    <source>
        <dbReference type="ARBA" id="ARBA00023065"/>
    </source>
</evidence>
<comment type="subcellular location">
    <subcellularLocation>
        <location evidence="1">Cell outer membrane</location>
        <topology evidence="1">Multi-pass membrane protein</topology>
    </subcellularLocation>
</comment>
<evidence type="ECO:0000256" key="11">
    <source>
        <dbReference type="SAM" id="SignalP"/>
    </source>
</evidence>
<evidence type="ECO:0000256" key="9">
    <source>
        <dbReference type="ARBA" id="ARBA00023136"/>
    </source>
</evidence>
<keyword evidence="9" id="KW-0472">Membrane</keyword>
<sequence length="373" mass="38481">MNKTLIAAAALASLAGVAQAQSVTLYGRVDVGFEYVSKTATGTFNGAPDQRAGAPTDSVSNLQNGGILPSIWGLRGSEDLGNGLKAVFNLESDFDGSTGGERFSGTLRLFGRQANVGLSGGFGTVLLGRQYSPAILADLGTEPRGFKESFSLLLPYALSQSPAGNGTTGNNFLGIFNGNMVSYTGAFGPVTLRAGYGLGEVAGQSSAGRTIALGATYTGPVTVSGSYQSIKGLPAAAKDAETKRYSLGVAVPVGDLTLKAYYSNSVGDNATGTEIQDLSNIGLGVNYAWAPANTLTVAYYHGKDKKFAGGNGKTNDIVISNDYALSKRTTFYAQYVHADVDANANPAGSIAADRFLVAGEKTSILSIGLKHDF</sequence>
<feature type="chain" id="PRO_5032745976" evidence="11">
    <location>
        <begin position="21"/>
        <end position="373"/>
    </location>
</feature>
<dbReference type="SUPFAM" id="SSF56935">
    <property type="entry name" value="Porins"/>
    <property type="match status" value="1"/>
</dbReference>
<dbReference type="CDD" id="cd00342">
    <property type="entry name" value="gram_neg_porins"/>
    <property type="match status" value="1"/>
</dbReference>
<evidence type="ECO:0000259" key="12">
    <source>
        <dbReference type="Pfam" id="PF13609"/>
    </source>
</evidence>
<dbReference type="Gene3D" id="2.40.160.10">
    <property type="entry name" value="Porin"/>
    <property type="match status" value="1"/>
</dbReference>
<keyword evidence="8" id="KW-0626">Porin</keyword>
<dbReference type="Proteomes" id="UP000586093">
    <property type="component" value="Unassembled WGS sequence"/>
</dbReference>